<keyword evidence="1" id="KW-0472">Membrane</keyword>
<proteinExistence type="predicted"/>
<gene>
    <name evidence="2" type="ORF">M5K25_013037</name>
</gene>
<keyword evidence="3" id="KW-1185">Reference proteome</keyword>
<dbReference type="AlphaFoldDB" id="A0ABD0UYW4"/>
<dbReference type="Proteomes" id="UP001552299">
    <property type="component" value="Unassembled WGS sequence"/>
</dbReference>
<accession>A0ABD0UYW4</accession>
<reference evidence="2 3" key="1">
    <citation type="journal article" date="2024" name="Plant Biotechnol. J.">
        <title>Dendrobium thyrsiflorum genome and its molecular insights into genes involved in important horticultural traits.</title>
        <authorList>
            <person name="Chen B."/>
            <person name="Wang J.Y."/>
            <person name="Zheng P.J."/>
            <person name="Li K.L."/>
            <person name="Liang Y.M."/>
            <person name="Chen X.F."/>
            <person name="Zhang C."/>
            <person name="Zhao X."/>
            <person name="He X."/>
            <person name="Zhang G.Q."/>
            <person name="Liu Z.J."/>
            <person name="Xu Q."/>
        </authorList>
    </citation>
    <scope>NUCLEOTIDE SEQUENCE [LARGE SCALE GENOMIC DNA]</scope>
    <source>
        <strain evidence="2">GZMU011</strain>
    </source>
</reference>
<evidence type="ECO:0000313" key="2">
    <source>
        <dbReference type="EMBL" id="KAL0917928.1"/>
    </source>
</evidence>
<comment type="caution">
    <text evidence="2">The sequence shown here is derived from an EMBL/GenBank/DDBJ whole genome shotgun (WGS) entry which is preliminary data.</text>
</comment>
<keyword evidence="1" id="KW-0812">Transmembrane</keyword>
<sequence>MVTCPFLVCVGFSVPVQYLLGSLSWGLRVLCWVAVPVPSVGILCCLLGLAPWLLGSLLFRDLCAVVPWLYWFAGLLSREPVLGICLGCWPFPFPFSFGLTWHGCWLTSSFSIYSGCFVEKRLVDFWFKHFVPEKYRPLYEQHLRAHVAAAGN</sequence>
<feature type="transmembrane region" description="Helical" evidence="1">
    <location>
        <begin position="25"/>
        <end position="50"/>
    </location>
</feature>
<evidence type="ECO:0000256" key="1">
    <source>
        <dbReference type="SAM" id="Phobius"/>
    </source>
</evidence>
<name>A0ABD0UYW4_DENTH</name>
<evidence type="ECO:0000313" key="3">
    <source>
        <dbReference type="Proteomes" id="UP001552299"/>
    </source>
</evidence>
<protein>
    <submittedName>
        <fullName evidence="2">Uncharacterized protein</fullName>
    </submittedName>
</protein>
<dbReference type="EMBL" id="JANQDX010000010">
    <property type="protein sequence ID" value="KAL0917928.1"/>
    <property type="molecule type" value="Genomic_DNA"/>
</dbReference>
<keyword evidence="1" id="KW-1133">Transmembrane helix</keyword>
<organism evidence="2 3">
    <name type="scientific">Dendrobium thyrsiflorum</name>
    <name type="common">Pinecone-like raceme dendrobium</name>
    <name type="synonym">Orchid</name>
    <dbReference type="NCBI Taxonomy" id="117978"/>
    <lineage>
        <taxon>Eukaryota</taxon>
        <taxon>Viridiplantae</taxon>
        <taxon>Streptophyta</taxon>
        <taxon>Embryophyta</taxon>
        <taxon>Tracheophyta</taxon>
        <taxon>Spermatophyta</taxon>
        <taxon>Magnoliopsida</taxon>
        <taxon>Liliopsida</taxon>
        <taxon>Asparagales</taxon>
        <taxon>Orchidaceae</taxon>
        <taxon>Epidendroideae</taxon>
        <taxon>Malaxideae</taxon>
        <taxon>Dendrobiinae</taxon>
        <taxon>Dendrobium</taxon>
    </lineage>
</organism>